<dbReference type="InterPro" id="IPR036969">
    <property type="entry name" value="Citrate_synthase_sf"/>
</dbReference>
<proteinExistence type="predicted"/>
<keyword evidence="1" id="KW-1133">Transmembrane helix</keyword>
<dbReference type="PANTHER" id="PTHR11739:SF8">
    <property type="entry name" value="CITRATE SYNTHASE, MITOCHONDRIAL"/>
    <property type="match status" value="1"/>
</dbReference>
<dbReference type="SUPFAM" id="SSF48256">
    <property type="entry name" value="Citrate synthase"/>
    <property type="match status" value="1"/>
</dbReference>
<keyword evidence="3" id="KW-1185">Reference proteome</keyword>
<dbReference type="GO" id="GO:0046912">
    <property type="term" value="F:acyltransferase activity, acyl groups converted into alkyl on transfer"/>
    <property type="evidence" value="ECO:0007669"/>
    <property type="project" value="InterPro"/>
</dbReference>
<keyword evidence="1" id="KW-0812">Transmembrane</keyword>
<dbReference type="AlphaFoldDB" id="A0A9R1VPP0"/>
<dbReference type="InterPro" id="IPR016142">
    <property type="entry name" value="Citrate_synth-like_lrg_a-sub"/>
</dbReference>
<protein>
    <submittedName>
        <fullName evidence="2">Uncharacterized protein</fullName>
    </submittedName>
</protein>
<dbReference type="Gene3D" id="1.10.580.10">
    <property type="entry name" value="Citrate Synthase, domain 1"/>
    <property type="match status" value="1"/>
</dbReference>
<organism evidence="2 3">
    <name type="scientific">Lactuca sativa</name>
    <name type="common">Garden lettuce</name>
    <dbReference type="NCBI Taxonomy" id="4236"/>
    <lineage>
        <taxon>Eukaryota</taxon>
        <taxon>Viridiplantae</taxon>
        <taxon>Streptophyta</taxon>
        <taxon>Embryophyta</taxon>
        <taxon>Tracheophyta</taxon>
        <taxon>Spermatophyta</taxon>
        <taxon>Magnoliopsida</taxon>
        <taxon>eudicotyledons</taxon>
        <taxon>Gunneridae</taxon>
        <taxon>Pentapetalae</taxon>
        <taxon>asterids</taxon>
        <taxon>campanulids</taxon>
        <taxon>Asterales</taxon>
        <taxon>Asteraceae</taxon>
        <taxon>Cichorioideae</taxon>
        <taxon>Cichorieae</taxon>
        <taxon>Lactucinae</taxon>
        <taxon>Lactuca</taxon>
    </lineage>
</organism>
<accession>A0A9R1VPP0</accession>
<evidence type="ECO:0000256" key="1">
    <source>
        <dbReference type="SAM" id="Phobius"/>
    </source>
</evidence>
<evidence type="ECO:0000313" key="3">
    <source>
        <dbReference type="Proteomes" id="UP000235145"/>
    </source>
</evidence>
<gene>
    <name evidence="2" type="ORF">LSAT_V11C400172280</name>
</gene>
<dbReference type="Proteomes" id="UP000235145">
    <property type="component" value="Unassembled WGS sequence"/>
</dbReference>
<comment type="caution">
    <text evidence="2">The sequence shown here is derived from an EMBL/GenBank/DDBJ whole genome shotgun (WGS) entry which is preliminary data.</text>
</comment>
<reference evidence="2 3" key="1">
    <citation type="journal article" date="2017" name="Nat. Commun.">
        <title>Genome assembly with in vitro proximity ligation data and whole-genome triplication in lettuce.</title>
        <authorList>
            <person name="Reyes-Chin-Wo S."/>
            <person name="Wang Z."/>
            <person name="Yang X."/>
            <person name="Kozik A."/>
            <person name="Arikit S."/>
            <person name="Song C."/>
            <person name="Xia L."/>
            <person name="Froenicke L."/>
            <person name="Lavelle D.O."/>
            <person name="Truco M.J."/>
            <person name="Xia R."/>
            <person name="Zhu S."/>
            <person name="Xu C."/>
            <person name="Xu H."/>
            <person name="Xu X."/>
            <person name="Cox K."/>
            <person name="Korf I."/>
            <person name="Meyers B.C."/>
            <person name="Michelmore R.W."/>
        </authorList>
    </citation>
    <scope>NUCLEOTIDE SEQUENCE [LARGE SCALE GENOMIC DNA]</scope>
    <source>
        <strain evidence="3">cv. Salinas</strain>
        <tissue evidence="2">Seedlings</tissue>
    </source>
</reference>
<evidence type="ECO:0000313" key="2">
    <source>
        <dbReference type="EMBL" id="KAJ0210215.1"/>
    </source>
</evidence>
<keyword evidence="1" id="KW-0472">Membrane</keyword>
<name>A0A9R1VPP0_LACSA</name>
<feature type="transmembrane region" description="Helical" evidence="1">
    <location>
        <begin position="6"/>
        <end position="24"/>
    </location>
</feature>
<dbReference type="PANTHER" id="PTHR11739">
    <property type="entry name" value="CITRATE SYNTHASE"/>
    <property type="match status" value="1"/>
</dbReference>
<feature type="transmembrane region" description="Helical" evidence="1">
    <location>
        <begin position="113"/>
        <end position="132"/>
    </location>
</feature>
<dbReference type="EMBL" id="NBSK02000004">
    <property type="protein sequence ID" value="KAJ0210215.1"/>
    <property type="molecule type" value="Genomic_DNA"/>
</dbReference>
<sequence>MLMSNLFIFILFIDIFLVSIFFINKVPTIEQVNALSKELRSRATIPVELFIYWCILFIVADHVYKAINALPITTHPMTEFTTGVMALQVQSEFAKAYENGIHKSKWVSSNSYIFLRHLFLMQNMIYIHIIMIQDTESQHLRTLFH</sequence>
<dbReference type="InterPro" id="IPR002020">
    <property type="entry name" value="Citrate_synthase"/>
</dbReference>
<feature type="transmembrane region" description="Helical" evidence="1">
    <location>
        <begin position="45"/>
        <end position="64"/>
    </location>
</feature>